<gene>
    <name evidence="3" type="ORF">GCM10025783_27690</name>
</gene>
<keyword evidence="1 3" id="KW-0378">Hydrolase</keyword>
<keyword evidence="1" id="KW-0326">Glycosidase</keyword>
<dbReference type="Pfam" id="PF01341">
    <property type="entry name" value="Glyco_hydro_6"/>
    <property type="match status" value="1"/>
</dbReference>
<dbReference type="Gene3D" id="3.20.20.40">
    <property type="entry name" value="1, 4-beta cellobiohydrolase"/>
    <property type="match status" value="1"/>
</dbReference>
<organism evidence="3 4">
    <name type="scientific">Amnibacterium soli</name>
    <dbReference type="NCBI Taxonomy" id="1282736"/>
    <lineage>
        <taxon>Bacteria</taxon>
        <taxon>Bacillati</taxon>
        <taxon>Actinomycetota</taxon>
        <taxon>Actinomycetes</taxon>
        <taxon>Micrococcales</taxon>
        <taxon>Microbacteriaceae</taxon>
        <taxon>Amnibacterium</taxon>
    </lineage>
</organism>
<comment type="similarity">
    <text evidence="1">Belongs to the glycosyl hydrolase family 6.</text>
</comment>
<comment type="caution">
    <text evidence="3">The sequence shown here is derived from an EMBL/GenBank/DDBJ whole genome shotgun (WGS) entry which is preliminary data.</text>
</comment>
<keyword evidence="1" id="KW-0119">Carbohydrate metabolism</keyword>
<dbReference type="PRINTS" id="PR00733">
    <property type="entry name" value="GLHYDRLASE6"/>
</dbReference>
<name>A0ABP8ZDB0_9MICO</name>
<evidence type="ECO:0000313" key="4">
    <source>
        <dbReference type="Proteomes" id="UP001500121"/>
    </source>
</evidence>
<evidence type="ECO:0000256" key="1">
    <source>
        <dbReference type="RuleBase" id="RU361186"/>
    </source>
</evidence>
<dbReference type="InterPro" id="IPR036434">
    <property type="entry name" value="Beta_cellobiohydrolase_sf"/>
</dbReference>
<dbReference type="SUPFAM" id="SSF51989">
    <property type="entry name" value="Glycosyl hydrolases family 6, cellulases"/>
    <property type="match status" value="1"/>
</dbReference>
<keyword evidence="1" id="KW-0624">Polysaccharide degradation</keyword>
<dbReference type="GO" id="GO:0016787">
    <property type="term" value="F:hydrolase activity"/>
    <property type="evidence" value="ECO:0007669"/>
    <property type="project" value="UniProtKB-KW"/>
</dbReference>
<feature type="region of interest" description="Disordered" evidence="2">
    <location>
        <begin position="1"/>
        <end position="26"/>
    </location>
</feature>
<dbReference type="EC" id="3.2.1.-" evidence="1"/>
<keyword evidence="4" id="KW-1185">Reference proteome</keyword>
<accession>A0ABP8ZDB0</accession>
<dbReference type="PANTHER" id="PTHR34876">
    <property type="match status" value="1"/>
</dbReference>
<protein>
    <recommendedName>
        <fullName evidence="1">Glucanase</fullName>
        <ecNumber evidence="1">3.2.1.-</ecNumber>
    </recommendedName>
</protein>
<sequence length="366" mass="39358">MAESHRGASAKRTAWTPAGGPRPSYRAAVPRTRLSTRLLAGLTVALTLAAAPVWSGVASAAPGTAAGYTWHDPRPYGRFGRPLALDQHNTAIQQLQAAGTTMSPAVRSAVQQIAKRPSANWIGGQSPAEAQDLVSRLMASAASQGGLAQLVMFNLPNRTCDRDDHFAVTTATSYRAWVRGFVRGLGKQRAIVVVEPDAVAMASCLPAAQQRERYALVKYAVNQVRAQGSWAYIDIGHSNWLSVKTAVNRLKASGISRASGFSLNVSNFRPNAELLKYGTAITAKVHRNFVIDTSRNGKAPTNSQWCNPMNRGLGHAPTPRTGVKHLDAYLWIKNPGGSDGACNGGPEPGHWYQQYALMLVRNARLK</sequence>
<dbReference type="PANTHER" id="PTHR34876:SF4">
    <property type="entry name" value="1,4-BETA-D-GLUCAN CELLOBIOHYDROLASE C-RELATED"/>
    <property type="match status" value="1"/>
</dbReference>
<keyword evidence="1" id="KW-0136">Cellulose degradation</keyword>
<proteinExistence type="inferred from homology"/>
<evidence type="ECO:0000256" key="2">
    <source>
        <dbReference type="SAM" id="MobiDB-lite"/>
    </source>
</evidence>
<evidence type="ECO:0000313" key="3">
    <source>
        <dbReference type="EMBL" id="GAA4753260.1"/>
    </source>
</evidence>
<dbReference type="Proteomes" id="UP001500121">
    <property type="component" value="Unassembled WGS sequence"/>
</dbReference>
<reference evidence="4" key="1">
    <citation type="journal article" date="2019" name="Int. J. Syst. Evol. Microbiol.">
        <title>The Global Catalogue of Microorganisms (GCM) 10K type strain sequencing project: providing services to taxonomists for standard genome sequencing and annotation.</title>
        <authorList>
            <consortium name="The Broad Institute Genomics Platform"/>
            <consortium name="The Broad Institute Genome Sequencing Center for Infectious Disease"/>
            <person name="Wu L."/>
            <person name="Ma J."/>
        </authorList>
    </citation>
    <scope>NUCLEOTIDE SEQUENCE [LARGE SCALE GENOMIC DNA]</scope>
    <source>
        <strain evidence="4">JCM 19015</strain>
    </source>
</reference>
<dbReference type="EMBL" id="BAABLP010000006">
    <property type="protein sequence ID" value="GAA4753260.1"/>
    <property type="molecule type" value="Genomic_DNA"/>
</dbReference>
<dbReference type="InterPro" id="IPR016288">
    <property type="entry name" value="Beta_cellobiohydrolase"/>
</dbReference>
<dbReference type="PIRSF" id="PIRSF001100">
    <property type="entry name" value="Beta_cellobiohydrolase"/>
    <property type="match status" value="1"/>
</dbReference>